<evidence type="ECO:0000256" key="5">
    <source>
        <dbReference type="ARBA" id="ARBA00023014"/>
    </source>
</evidence>
<reference evidence="8 9" key="1">
    <citation type="journal article" date="2009" name="Genome Biol.">
        <title>Community-wide analysis of microbial genome sequence signatures.</title>
        <authorList>
            <person name="Dick G.J."/>
            <person name="Andersson A.F."/>
            <person name="Baker B.J."/>
            <person name="Simmons S.L."/>
            <person name="Thomas B.C."/>
            <person name="Yelton A.P."/>
            <person name="Banfield J.F."/>
        </authorList>
    </citation>
    <scope>NUCLEOTIDE SEQUENCE [LARGE SCALE GENOMIC DNA]</scope>
    <source>
        <strain evidence="8">ARMAN-2</strain>
    </source>
</reference>
<dbReference type="GO" id="GO:0051539">
    <property type="term" value="F:4 iron, 4 sulfur cluster binding"/>
    <property type="evidence" value="ECO:0007669"/>
    <property type="project" value="UniProtKB-KW"/>
</dbReference>
<keyword evidence="3 6" id="KW-0479">Metal-binding</keyword>
<dbReference type="InterPro" id="IPR013785">
    <property type="entry name" value="Aldolase_TIM"/>
</dbReference>
<evidence type="ECO:0000259" key="7">
    <source>
        <dbReference type="Pfam" id="PF04055"/>
    </source>
</evidence>
<dbReference type="PANTHER" id="PTHR30352">
    <property type="entry name" value="PYRUVATE FORMATE-LYASE-ACTIVATING ENZYME"/>
    <property type="match status" value="1"/>
</dbReference>
<evidence type="ECO:0000313" key="9">
    <source>
        <dbReference type="Proteomes" id="UP000332487"/>
    </source>
</evidence>
<reference evidence="8 9" key="2">
    <citation type="journal article" date="2010" name="Proc. Natl. Acad. Sci. U.S.A.">
        <title>Enigmatic, ultrasmall, uncultivated Archaea.</title>
        <authorList>
            <person name="Baker B.J."/>
            <person name="Comolli L.R."/>
            <person name="Dick G.J."/>
            <person name="Hauser L.J."/>
            <person name="Hyatt D."/>
            <person name="Dill B.D."/>
            <person name="Land M.L."/>
            <person name="Verberkmoes N.C."/>
            <person name="Hettich R.L."/>
            <person name="Banfield J.F."/>
        </authorList>
    </citation>
    <scope>NUCLEOTIDE SEQUENCE [LARGE SCALE GENOMIC DNA]</scope>
    <source>
        <strain evidence="8">ARMAN-2</strain>
    </source>
</reference>
<dbReference type="EMBL" id="GG697241">
    <property type="protein sequence ID" value="EET89684.1"/>
    <property type="molecule type" value="Genomic_DNA"/>
</dbReference>
<dbReference type="SFLD" id="SFLDG01101">
    <property type="entry name" value="Uncharacterised_Radical_SAM_Su"/>
    <property type="match status" value="1"/>
</dbReference>
<dbReference type="Pfam" id="PF04055">
    <property type="entry name" value="Radical_SAM"/>
    <property type="match status" value="1"/>
</dbReference>
<dbReference type="GO" id="GO:0046872">
    <property type="term" value="F:metal ion binding"/>
    <property type="evidence" value="ECO:0007669"/>
    <property type="project" value="UniProtKB-KW"/>
</dbReference>
<keyword evidence="2 6" id="KW-0949">S-adenosyl-L-methionine</keyword>
<organism evidence="8 9">
    <name type="scientific">Candidatus Micrarchaeum acidiphilum ARMAN-2</name>
    <dbReference type="NCBI Taxonomy" id="425595"/>
    <lineage>
        <taxon>Archaea</taxon>
        <taxon>Candidatus Micrarchaeota</taxon>
        <taxon>Candidatus Micrarchaeia</taxon>
        <taxon>Candidatus Micrarchaeales</taxon>
        <taxon>Candidatus Micrarchaeaceae</taxon>
        <taxon>Candidatus Micrarchaeum</taxon>
    </lineage>
</organism>
<keyword evidence="9" id="KW-1185">Reference proteome</keyword>
<dbReference type="GO" id="GO:0003824">
    <property type="term" value="F:catalytic activity"/>
    <property type="evidence" value="ECO:0007669"/>
    <property type="project" value="InterPro"/>
</dbReference>
<dbReference type="Proteomes" id="UP000332487">
    <property type="component" value="Unassembled WGS sequence"/>
</dbReference>
<feature type="binding site" evidence="6">
    <location>
        <position position="90"/>
    </location>
    <ligand>
        <name>[4Fe-4S] cluster</name>
        <dbReference type="ChEBI" id="CHEBI:49883"/>
        <note>4Fe-4S-S-AdoMet</note>
    </ligand>
</feature>
<name>C7DIB0_MICA2</name>
<dbReference type="SFLD" id="SFLDS00029">
    <property type="entry name" value="Radical_SAM"/>
    <property type="match status" value="1"/>
</dbReference>
<accession>C7DIB0</accession>
<feature type="binding site" evidence="6">
    <location>
        <position position="87"/>
    </location>
    <ligand>
        <name>[4Fe-4S] cluster</name>
        <dbReference type="ChEBI" id="CHEBI:49883"/>
        <note>4Fe-4S-S-AdoMet</note>
    </ligand>
</feature>
<dbReference type="CDD" id="cd01335">
    <property type="entry name" value="Radical_SAM"/>
    <property type="match status" value="1"/>
</dbReference>
<evidence type="ECO:0000256" key="6">
    <source>
        <dbReference type="PIRSR" id="PIRSR004869-50"/>
    </source>
</evidence>
<feature type="binding site" evidence="6">
    <location>
        <position position="83"/>
    </location>
    <ligand>
        <name>[4Fe-4S] cluster</name>
        <dbReference type="ChEBI" id="CHEBI:49883"/>
        <note>4Fe-4S-S-AdoMet</note>
    </ligand>
</feature>
<evidence type="ECO:0000256" key="2">
    <source>
        <dbReference type="ARBA" id="ARBA00022691"/>
    </source>
</evidence>
<dbReference type="AlphaFoldDB" id="C7DIB0"/>
<dbReference type="PANTHER" id="PTHR30352:SF5">
    <property type="entry name" value="PYRUVATE FORMATE-LYASE 1-ACTIVATING ENZYME"/>
    <property type="match status" value="1"/>
</dbReference>
<dbReference type="NCBIfam" id="TIGR04337">
    <property type="entry name" value="AmmeMemoSam_rS"/>
    <property type="match status" value="1"/>
</dbReference>
<keyword evidence="5 6" id="KW-0411">Iron-sulfur</keyword>
<dbReference type="InterPro" id="IPR058240">
    <property type="entry name" value="rSAM_sf"/>
</dbReference>
<dbReference type="InterPro" id="IPR016431">
    <property type="entry name" value="Pyrv-formate_lyase-activ_prd"/>
</dbReference>
<evidence type="ECO:0000256" key="3">
    <source>
        <dbReference type="ARBA" id="ARBA00022723"/>
    </source>
</evidence>
<keyword evidence="1" id="KW-0004">4Fe-4S</keyword>
<evidence type="ECO:0000256" key="4">
    <source>
        <dbReference type="ARBA" id="ARBA00023004"/>
    </source>
</evidence>
<feature type="domain" description="Radical SAM core" evidence="7">
    <location>
        <begin position="80"/>
        <end position="236"/>
    </location>
</feature>
<keyword evidence="4 6" id="KW-0408">Iron</keyword>
<dbReference type="PIRSF" id="PIRSF004869">
    <property type="entry name" value="PflX_prd"/>
    <property type="match status" value="1"/>
</dbReference>
<gene>
    <name evidence="8" type="ORF">UNLARM2_0802</name>
</gene>
<dbReference type="InterPro" id="IPR034457">
    <property type="entry name" value="Organic_radical-activating"/>
</dbReference>
<dbReference type="InterPro" id="IPR027596">
    <property type="entry name" value="AmmeMemoSam_rS"/>
</dbReference>
<sequence length="350" mass="39042">MKKPAQLWEKLQSSKVVCNACARRCQIPEGSGGFCYIRRNIGGKLYLLSYGMISALQVDPIEKKPFYHFMPGSSVLGLGTSSCNFGCLFCQNHNISKDREINGVEIAPVEAVSIAMKYGAEGIAFTYNEPTIFIEYAIDVAKIAHKNGISTMFVSNGYLTKESIRLMKGNIDAVVVDFKGNGERIFSNKFEAIADEKPIFDALLELKAAGIHVEITDLIIPRVGDSEEACRKLARWVVRNLGPDIPMHFNRFHPDYKMTDYNATSFDTLKRHYDIAKDEGVNFAYIGNVPDTTYSNTYCPNCGSECIERDYMHVRKWALASGNTCPNCGASIPIIGKYANKPRQETVSLY</sequence>
<proteinExistence type="predicted"/>
<protein>
    <submittedName>
        <fullName evidence="8">Radical SAM domain protein</fullName>
    </submittedName>
</protein>
<dbReference type="InterPro" id="IPR007197">
    <property type="entry name" value="rSAM"/>
</dbReference>
<evidence type="ECO:0000313" key="8">
    <source>
        <dbReference type="EMBL" id="EET89684.1"/>
    </source>
</evidence>
<dbReference type="SUPFAM" id="SSF102114">
    <property type="entry name" value="Radical SAM enzymes"/>
    <property type="match status" value="1"/>
</dbReference>
<comment type="cofactor">
    <cofactor evidence="6">
        <name>[4Fe-4S] cluster</name>
        <dbReference type="ChEBI" id="CHEBI:49883"/>
    </cofactor>
    <text evidence="6">Binds 1 [4Fe-4S] cluster. The cluster is coordinated with 3 cysteines and an exchangeable S-adenosyl-L-methionine.</text>
</comment>
<dbReference type="Gene3D" id="3.20.20.70">
    <property type="entry name" value="Aldolase class I"/>
    <property type="match status" value="1"/>
</dbReference>
<evidence type="ECO:0000256" key="1">
    <source>
        <dbReference type="ARBA" id="ARBA00022485"/>
    </source>
</evidence>